<dbReference type="EMBL" id="JBHSMF010000006">
    <property type="protein sequence ID" value="MFC5498218.1"/>
    <property type="molecule type" value="Genomic_DNA"/>
</dbReference>
<keyword evidence="2" id="KW-1185">Reference proteome</keyword>
<evidence type="ECO:0008006" key="3">
    <source>
        <dbReference type="Google" id="ProtNLM"/>
    </source>
</evidence>
<organism evidence="1 2">
    <name type="scientific">Caenimonas terrae</name>
    <dbReference type="NCBI Taxonomy" id="696074"/>
    <lineage>
        <taxon>Bacteria</taxon>
        <taxon>Pseudomonadati</taxon>
        <taxon>Pseudomonadota</taxon>
        <taxon>Betaproteobacteria</taxon>
        <taxon>Burkholderiales</taxon>
        <taxon>Comamonadaceae</taxon>
        <taxon>Caenimonas</taxon>
    </lineage>
</organism>
<name>A0ABW0NGG5_9BURK</name>
<gene>
    <name evidence="1" type="ORF">ACFPOE_11800</name>
</gene>
<evidence type="ECO:0000313" key="1">
    <source>
        <dbReference type="EMBL" id="MFC5498218.1"/>
    </source>
</evidence>
<reference evidence="2" key="1">
    <citation type="journal article" date="2019" name="Int. J. Syst. Evol. Microbiol.">
        <title>The Global Catalogue of Microorganisms (GCM) 10K type strain sequencing project: providing services to taxonomists for standard genome sequencing and annotation.</title>
        <authorList>
            <consortium name="The Broad Institute Genomics Platform"/>
            <consortium name="The Broad Institute Genome Sequencing Center for Infectious Disease"/>
            <person name="Wu L."/>
            <person name="Ma J."/>
        </authorList>
    </citation>
    <scope>NUCLEOTIDE SEQUENCE [LARGE SCALE GENOMIC DNA]</scope>
    <source>
        <strain evidence="2">CCUG 57401</strain>
    </source>
</reference>
<protein>
    <recommendedName>
        <fullName evidence="3">Winged helix-turn-helix domain-containing protein</fullName>
    </recommendedName>
</protein>
<proteinExistence type="predicted"/>
<sequence>MTRPLQRLVGWARRIVKRRCDPFRATEVIDPAGEDDQLIYRLRRWPKLPSASMTTHVSRALSIMSTRPVNRRWLLNNSSLQVHEVDSMLRHLVEQEAVEVTDAAKYRSHTSTA</sequence>
<dbReference type="RefSeq" id="WP_376850277.1">
    <property type="nucleotide sequence ID" value="NZ_JBHSMF010000006.1"/>
</dbReference>
<dbReference type="Proteomes" id="UP001596037">
    <property type="component" value="Unassembled WGS sequence"/>
</dbReference>
<evidence type="ECO:0000313" key="2">
    <source>
        <dbReference type="Proteomes" id="UP001596037"/>
    </source>
</evidence>
<accession>A0ABW0NGG5</accession>
<comment type="caution">
    <text evidence="1">The sequence shown here is derived from an EMBL/GenBank/DDBJ whole genome shotgun (WGS) entry which is preliminary data.</text>
</comment>